<comment type="similarity">
    <text evidence="10 13">Belongs to the malate synthase family. GlcB subfamily.</text>
</comment>
<evidence type="ECO:0000259" key="17">
    <source>
        <dbReference type="Pfam" id="PF20659"/>
    </source>
</evidence>
<evidence type="ECO:0000256" key="7">
    <source>
        <dbReference type="ARBA" id="ARBA00022842"/>
    </source>
</evidence>
<name>A1SRQ4_PSYIN</name>
<keyword evidence="2 10" id="KW-0329">Glyoxylate bypass</keyword>
<reference evidence="18 19" key="1">
    <citation type="submission" date="2007-01" db="EMBL/GenBank/DDBJ databases">
        <title>Complete sequence of Psychromonas ingrahamii 37.</title>
        <authorList>
            <consortium name="US DOE Joint Genome Institute"/>
            <person name="Copeland A."/>
            <person name="Lucas S."/>
            <person name="Lapidus A."/>
            <person name="Barry K."/>
            <person name="Detter J.C."/>
            <person name="Glavina del Rio T."/>
            <person name="Hammon N."/>
            <person name="Israni S."/>
            <person name="Dalin E."/>
            <person name="Tice H."/>
            <person name="Pitluck S."/>
            <person name="Thompson L.S."/>
            <person name="Brettin T."/>
            <person name="Bruce D."/>
            <person name="Han C."/>
            <person name="Tapia R."/>
            <person name="Schmutz J."/>
            <person name="Larimer F."/>
            <person name="Land M."/>
            <person name="Hauser L."/>
            <person name="Kyrpides N."/>
            <person name="Ivanova N."/>
            <person name="Staley J."/>
            <person name="Richardson P."/>
        </authorList>
    </citation>
    <scope>NUCLEOTIDE SEQUENCE [LARGE SCALE GENOMIC DNA]</scope>
    <source>
        <strain evidence="18 19">37</strain>
    </source>
</reference>
<dbReference type="GO" id="GO:0004474">
    <property type="term" value="F:malate synthase activity"/>
    <property type="evidence" value="ECO:0007669"/>
    <property type="project" value="UniProtKB-UniRule"/>
</dbReference>
<dbReference type="Pfam" id="PF20659">
    <property type="entry name" value="MS_C"/>
    <property type="match status" value="1"/>
</dbReference>
<evidence type="ECO:0000256" key="5">
    <source>
        <dbReference type="ARBA" id="ARBA00022679"/>
    </source>
</evidence>
<evidence type="ECO:0000259" key="16">
    <source>
        <dbReference type="Pfam" id="PF20658"/>
    </source>
</evidence>
<dbReference type="GO" id="GO:0006097">
    <property type="term" value="P:glyoxylate cycle"/>
    <property type="evidence" value="ECO:0007669"/>
    <property type="project" value="UniProtKB-UniRule"/>
</dbReference>
<dbReference type="InterPro" id="IPR011076">
    <property type="entry name" value="Malate_synth_sf"/>
</dbReference>
<dbReference type="GO" id="GO:0000287">
    <property type="term" value="F:magnesium ion binding"/>
    <property type="evidence" value="ECO:0007669"/>
    <property type="project" value="TreeGrafter"/>
</dbReference>
<dbReference type="Proteomes" id="UP000000639">
    <property type="component" value="Chromosome"/>
</dbReference>
<dbReference type="Gene3D" id="3.20.20.360">
    <property type="entry name" value="Malate synthase, domain 3"/>
    <property type="match status" value="2"/>
</dbReference>
<accession>A1SRQ4</accession>
<feature type="binding site" evidence="10">
    <location>
        <position position="540"/>
    </location>
    <ligand>
        <name>acetyl-CoA</name>
        <dbReference type="ChEBI" id="CHEBI:57288"/>
    </ligand>
</feature>
<dbReference type="InterPro" id="IPR048356">
    <property type="entry name" value="MS_N"/>
</dbReference>
<dbReference type="UniPathway" id="UPA00703">
    <property type="reaction ID" value="UER00720"/>
</dbReference>
<keyword evidence="8 10" id="KW-0558">Oxidation</keyword>
<feature type="binding site" evidence="10">
    <location>
        <position position="431"/>
    </location>
    <ligand>
        <name>Mg(2+)</name>
        <dbReference type="ChEBI" id="CHEBI:18420"/>
    </ligand>
</feature>
<dbReference type="InterPro" id="IPR001465">
    <property type="entry name" value="Malate_synthase_TIM"/>
</dbReference>
<feature type="binding site" evidence="10">
    <location>
        <position position="431"/>
    </location>
    <ligand>
        <name>glyoxylate</name>
        <dbReference type="ChEBI" id="CHEBI:36655"/>
    </ligand>
</feature>
<dbReference type="HAMAP" id="MF_00641">
    <property type="entry name" value="Malate_synth_G"/>
    <property type="match status" value="1"/>
</dbReference>
<dbReference type="SUPFAM" id="SSF51645">
    <property type="entry name" value="Malate synthase G"/>
    <property type="match status" value="1"/>
</dbReference>
<dbReference type="InterPro" id="IPR006253">
    <property type="entry name" value="Malate_synthG"/>
</dbReference>
<evidence type="ECO:0000256" key="12">
    <source>
        <dbReference type="PIRSR" id="PIRSR601465-50"/>
    </source>
</evidence>
<evidence type="ECO:0000256" key="6">
    <source>
        <dbReference type="ARBA" id="ARBA00022723"/>
    </source>
</evidence>
<feature type="active site" description="Proton acceptor" evidence="10 12">
    <location>
        <position position="337"/>
    </location>
</feature>
<dbReference type="InterPro" id="IPR044856">
    <property type="entry name" value="Malate_synth_C_sf"/>
</dbReference>
<evidence type="ECO:0000313" key="19">
    <source>
        <dbReference type="Proteomes" id="UP000000639"/>
    </source>
</evidence>
<dbReference type="RefSeq" id="WP_011768728.1">
    <property type="nucleotide sequence ID" value="NC_008709.1"/>
</dbReference>
<evidence type="ECO:0000313" key="18">
    <source>
        <dbReference type="EMBL" id="ABM02169.1"/>
    </source>
</evidence>
<keyword evidence="19" id="KW-1185">Reference proteome</keyword>
<feature type="binding site" evidence="10">
    <location>
        <begin position="456"/>
        <end position="459"/>
    </location>
    <ligand>
        <name>glyoxylate</name>
        <dbReference type="ChEBI" id="CHEBI:36655"/>
    </ligand>
</feature>
<feature type="binding site" evidence="10">
    <location>
        <position position="337"/>
    </location>
    <ligand>
        <name>glyoxylate</name>
        <dbReference type="ChEBI" id="CHEBI:36655"/>
    </ligand>
</feature>
<dbReference type="EC" id="2.3.3.9" evidence="10 11"/>
<dbReference type="STRING" id="357804.Ping_0303"/>
<dbReference type="eggNOG" id="COG2225">
    <property type="taxonomic scope" value="Bacteria"/>
</dbReference>
<keyword evidence="7 10" id="KW-0460">Magnesium</keyword>
<proteinExistence type="inferred from homology"/>
<dbReference type="Gene3D" id="1.20.1220.12">
    <property type="entry name" value="Malate synthase, domain III"/>
    <property type="match status" value="1"/>
</dbReference>
<feature type="binding site" evidence="10">
    <location>
        <position position="273"/>
    </location>
    <ligand>
        <name>acetyl-CoA</name>
        <dbReference type="ChEBI" id="CHEBI:57288"/>
    </ligand>
</feature>
<evidence type="ECO:0000256" key="1">
    <source>
        <dbReference type="ARBA" id="ARBA00001946"/>
    </source>
</evidence>
<evidence type="ECO:0000256" key="11">
    <source>
        <dbReference type="NCBIfam" id="TIGR01345"/>
    </source>
</evidence>
<feature type="domain" description="Malate synthase G alpha-beta insertion" evidence="16">
    <location>
        <begin position="157"/>
        <end position="232"/>
    </location>
</feature>
<evidence type="ECO:0000259" key="14">
    <source>
        <dbReference type="Pfam" id="PF01274"/>
    </source>
</evidence>
<feature type="binding site" evidence="10">
    <location>
        <begin position="122"/>
        <end position="123"/>
    </location>
    <ligand>
        <name>acetyl-CoA</name>
        <dbReference type="ChEBI" id="CHEBI:57288"/>
    </ligand>
</feature>
<dbReference type="InterPro" id="IPR048355">
    <property type="entry name" value="MS_C"/>
</dbReference>
<organism evidence="18 19">
    <name type="scientific">Psychromonas ingrahamii (strain DSM 17664 / CCUG 51855 / 37)</name>
    <dbReference type="NCBI Taxonomy" id="357804"/>
    <lineage>
        <taxon>Bacteria</taxon>
        <taxon>Pseudomonadati</taxon>
        <taxon>Pseudomonadota</taxon>
        <taxon>Gammaproteobacteria</taxon>
        <taxon>Alteromonadales</taxon>
        <taxon>Psychromonadaceae</taxon>
        <taxon>Psychromonas</taxon>
    </lineage>
</organism>
<dbReference type="PANTHER" id="PTHR42739">
    <property type="entry name" value="MALATE SYNTHASE G"/>
    <property type="match status" value="1"/>
</dbReference>
<dbReference type="GO" id="GO:0009436">
    <property type="term" value="P:glyoxylate catabolic process"/>
    <property type="evidence" value="ECO:0007669"/>
    <property type="project" value="TreeGrafter"/>
</dbReference>
<dbReference type="NCBIfam" id="NF002825">
    <property type="entry name" value="PRK02999.1"/>
    <property type="match status" value="1"/>
</dbReference>
<keyword evidence="5 10" id="KW-0808">Transferase</keyword>
<dbReference type="Pfam" id="PF20656">
    <property type="entry name" value="MS_N"/>
    <property type="match status" value="1"/>
</dbReference>
<feature type="domain" description="Malate synthase N-terminal" evidence="15">
    <location>
        <begin position="15"/>
        <end position="70"/>
    </location>
</feature>
<dbReference type="HOGENOM" id="CLU_028446_1_0_6"/>
<dbReference type="AlphaFoldDB" id="A1SRQ4"/>
<evidence type="ECO:0000256" key="8">
    <source>
        <dbReference type="ARBA" id="ARBA00023097"/>
    </source>
</evidence>
<dbReference type="Pfam" id="PF01274">
    <property type="entry name" value="MS_TIM-barrel"/>
    <property type="match status" value="1"/>
</dbReference>
<feature type="modified residue" description="Cysteine sulfenic acid (-SOH)" evidence="10">
    <location>
        <position position="617"/>
    </location>
</feature>
<evidence type="ECO:0000256" key="3">
    <source>
        <dbReference type="ARBA" id="ARBA00022490"/>
    </source>
</evidence>
<feature type="binding site" evidence="10">
    <location>
        <position position="310"/>
    </location>
    <ligand>
        <name>acetyl-CoA</name>
        <dbReference type="ChEBI" id="CHEBI:57288"/>
    </ligand>
</feature>
<comment type="catalytic activity">
    <reaction evidence="9 10 13">
        <text>glyoxylate + acetyl-CoA + H2O = (S)-malate + CoA + H(+)</text>
        <dbReference type="Rhea" id="RHEA:18181"/>
        <dbReference type="ChEBI" id="CHEBI:15377"/>
        <dbReference type="ChEBI" id="CHEBI:15378"/>
        <dbReference type="ChEBI" id="CHEBI:15589"/>
        <dbReference type="ChEBI" id="CHEBI:36655"/>
        <dbReference type="ChEBI" id="CHEBI:57287"/>
        <dbReference type="ChEBI" id="CHEBI:57288"/>
        <dbReference type="EC" id="2.3.3.9"/>
    </reaction>
</comment>
<evidence type="ECO:0000256" key="10">
    <source>
        <dbReference type="HAMAP-Rule" id="MF_00641"/>
    </source>
</evidence>
<comment type="function">
    <text evidence="10">Involved in the glycolate utilization. Catalyzes the condensation and subsequent hydrolysis of acetyl-coenzyme A (acetyl-CoA) and glyoxylate to form malate and CoA.</text>
</comment>
<dbReference type="OrthoDB" id="9762054at2"/>
<dbReference type="InterPro" id="IPR046363">
    <property type="entry name" value="MS_N_TIM-barrel_dom"/>
</dbReference>
<comment type="pathway">
    <text evidence="10 13">Carbohydrate metabolism; glyoxylate cycle; (S)-malate from isocitrate: step 2/2.</text>
</comment>
<keyword evidence="3 10" id="KW-0963">Cytoplasm</keyword>
<evidence type="ECO:0000256" key="13">
    <source>
        <dbReference type="RuleBase" id="RU003572"/>
    </source>
</evidence>
<comment type="cofactor">
    <cofactor evidence="1 10">
        <name>Mg(2+)</name>
        <dbReference type="ChEBI" id="CHEBI:18420"/>
    </cofactor>
</comment>
<keyword evidence="6 10" id="KW-0479">Metal-binding</keyword>
<evidence type="ECO:0000256" key="2">
    <source>
        <dbReference type="ARBA" id="ARBA00022435"/>
    </source>
</evidence>
<dbReference type="GO" id="GO:0005829">
    <property type="term" value="C:cytosol"/>
    <property type="evidence" value="ECO:0007669"/>
    <property type="project" value="TreeGrafter"/>
</dbReference>
<feature type="active site" description="Proton donor" evidence="10 12">
    <location>
        <position position="631"/>
    </location>
</feature>
<keyword evidence="18" id="KW-0012">Acyltransferase</keyword>
<evidence type="ECO:0000259" key="15">
    <source>
        <dbReference type="Pfam" id="PF20656"/>
    </source>
</evidence>
<dbReference type="PANTHER" id="PTHR42739:SF1">
    <property type="entry name" value="MALATE SYNTHASE G"/>
    <property type="match status" value="1"/>
</dbReference>
<dbReference type="NCBIfam" id="TIGR01345">
    <property type="entry name" value="malate_syn_G"/>
    <property type="match status" value="1"/>
</dbReference>
<evidence type="ECO:0000256" key="4">
    <source>
        <dbReference type="ARBA" id="ARBA00022532"/>
    </source>
</evidence>
<feature type="binding site" evidence="10">
    <location>
        <position position="459"/>
    </location>
    <ligand>
        <name>Mg(2+)</name>
        <dbReference type="ChEBI" id="CHEBI:18420"/>
    </ligand>
</feature>
<dbReference type="GO" id="GO:0006099">
    <property type="term" value="P:tricarboxylic acid cycle"/>
    <property type="evidence" value="ECO:0007669"/>
    <property type="project" value="UniProtKB-KW"/>
</dbReference>
<dbReference type="EMBL" id="CP000510">
    <property type="protein sequence ID" value="ABM02169.1"/>
    <property type="molecule type" value="Genomic_DNA"/>
</dbReference>
<dbReference type="InterPro" id="IPR048357">
    <property type="entry name" value="MSG_insertion"/>
</dbReference>
<evidence type="ECO:0000256" key="9">
    <source>
        <dbReference type="ARBA" id="ARBA00047918"/>
    </source>
</evidence>
<feature type="binding site" evidence="10">
    <location>
        <position position="115"/>
    </location>
    <ligand>
        <name>acetyl-CoA</name>
        <dbReference type="ChEBI" id="CHEBI:57288"/>
    </ligand>
</feature>
<comment type="caution">
    <text evidence="10">Lacks conserved residue(s) required for the propagation of feature annotation.</text>
</comment>
<gene>
    <name evidence="10" type="primary">glcB</name>
    <name evidence="18" type="ordered locus">Ping_0303</name>
</gene>
<feature type="domain" description="Malate synthase TIM barrel" evidence="14">
    <location>
        <begin position="334"/>
        <end position="577"/>
    </location>
</feature>
<dbReference type="Pfam" id="PF20658">
    <property type="entry name" value="MSG_insertion"/>
    <property type="match status" value="1"/>
</dbReference>
<keyword evidence="4 10" id="KW-0816">Tricarboxylic acid cycle</keyword>
<feature type="domain" description="Malate synthase C-terminal" evidence="17">
    <location>
        <begin position="591"/>
        <end position="687"/>
    </location>
</feature>
<protein>
    <recommendedName>
        <fullName evidence="10 11">Malate synthase G</fullName>
        <ecNumber evidence="10 11">2.3.3.9</ecNumber>
    </recommendedName>
</protein>
<comment type="subcellular location">
    <subcellularLocation>
        <location evidence="10 13">Cytoplasm</location>
    </subcellularLocation>
</comment>
<dbReference type="KEGG" id="pin:Ping_0303"/>
<sequence length="722" mass="80867">MNLPQQKQSEIESGFYNFINQEVLPHTNLNADDFWFDLMKLVNDFSPLNSQLLATRKTMQKQIDDWHRSHQNFDQQDYLKFLEEIGYLVEQGESFNIETENVDSEISTLAGPQLVVPVQNARFALNAANARWGSLYDAYYGTDLIQKTGALKPGSDFNVARGQRVITLAKDFLDEVFPLDSGSHHDVLSYLVYYQHLLAFFPDGSKTGLKTPAQFIALDGSKSDPSYLLLKNNGLHIGIVIDRHGKIGCSDLSGIDDIQVESALTTIIDFEDSISAVDAEDKVEAYKNWLGLIKGDLSANFSKDGEQMTRQLNQDKAFIDKDGEKYVVHGRALLLVRNVGHLMGSDLIQDSEGNNAPEGIIDAAITALIGSIDLQEKTNNNIRNSRSGSIYIVKPKMHGPDEVAFTCDLFSRVEEMLKLQPNTIKLGIMDEERRTSANLKECIRVAKSRVVFINTGFLDRTGDEIHTSKEAGAVYPKALIKTLPWFDAYENNNVDVGLACGFSGKAQIGKGMWAMPDEMKKMMKEKIQHPLSGANTAWVPSPTAAILHALHYHQVDVFKEQLKIAKRPAAKQTDLLTLPIMPSDYPLSLEEIEKELENNIQGILGYVVRWVEMGIGCSKVPDINNVGLMEDRATLRISSQHIANWLKHNICSTEQVNRIMRNMAEIVDKQNAGVSGYQNMSPNYETNYAFQAAEALIFEGEDQPNGYTEPLLHEYRMFAKIS</sequence>
<comment type="subunit">
    <text evidence="10">Monomer.</text>
</comment>